<protein>
    <submittedName>
        <fullName evidence="1">17301_t:CDS:1</fullName>
    </submittedName>
</protein>
<dbReference type="Gene3D" id="1.10.10.10">
    <property type="entry name" value="Winged helix-like DNA-binding domain superfamily/Winged helix DNA-binding domain"/>
    <property type="match status" value="1"/>
</dbReference>
<evidence type="ECO:0000313" key="2">
    <source>
        <dbReference type="Proteomes" id="UP000789405"/>
    </source>
</evidence>
<evidence type="ECO:0000313" key="1">
    <source>
        <dbReference type="EMBL" id="CAG8621450.1"/>
    </source>
</evidence>
<name>A0A9N9CZJ5_9GLOM</name>
<dbReference type="SUPFAM" id="SSF64496">
    <property type="entry name" value="DNA-binding domain of intron-encoded endonucleases"/>
    <property type="match status" value="1"/>
</dbReference>
<dbReference type="InterPro" id="IPR036388">
    <property type="entry name" value="WH-like_DNA-bd_sf"/>
</dbReference>
<gene>
    <name evidence="1" type="ORF">DERYTH_LOCUS8659</name>
</gene>
<dbReference type="Proteomes" id="UP000789405">
    <property type="component" value="Unassembled WGS sequence"/>
</dbReference>
<proteinExistence type="predicted"/>
<dbReference type="AlphaFoldDB" id="A0A9N9CZJ5"/>
<dbReference type="EMBL" id="CAJVPY010004514">
    <property type="protein sequence ID" value="CAG8621450.1"/>
    <property type="molecule type" value="Genomic_DNA"/>
</dbReference>
<accession>A0A9N9CZJ5</accession>
<comment type="caution">
    <text evidence="1">The sequence shown here is derived from an EMBL/GenBank/DDBJ whole genome shotgun (WGS) entry which is preliminary data.</text>
</comment>
<sequence length="48" mass="5292">MHQRAVKQLFDVGSFGEFPSLIEAQRIIGISRSSIGKVCRGCQTRAGR</sequence>
<keyword evidence="2" id="KW-1185">Reference proteome</keyword>
<organism evidence="1 2">
    <name type="scientific">Dentiscutata erythropus</name>
    <dbReference type="NCBI Taxonomy" id="1348616"/>
    <lineage>
        <taxon>Eukaryota</taxon>
        <taxon>Fungi</taxon>
        <taxon>Fungi incertae sedis</taxon>
        <taxon>Mucoromycota</taxon>
        <taxon>Glomeromycotina</taxon>
        <taxon>Glomeromycetes</taxon>
        <taxon>Diversisporales</taxon>
        <taxon>Gigasporaceae</taxon>
        <taxon>Dentiscutata</taxon>
    </lineage>
</organism>
<reference evidence="1" key="1">
    <citation type="submission" date="2021-06" db="EMBL/GenBank/DDBJ databases">
        <authorList>
            <person name="Kallberg Y."/>
            <person name="Tangrot J."/>
            <person name="Rosling A."/>
        </authorList>
    </citation>
    <scope>NUCLEOTIDE SEQUENCE</scope>
    <source>
        <strain evidence="1">MA453B</strain>
    </source>
</reference>